<comment type="caution">
    <text evidence="1">The sequence shown here is derived from an EMBL/GenBank/DDBJ whole genome shotgun (WGS) entry which is preliminary data.</text>
</comment>
<keyword evidence="2" id="KW-1185">Reference proteome</keyword>
<organism evidence="1 2">
    <name type="scientific">Streptomyces asiaticus subsp. ignotus</name>
    <dbReference type="NCBI Taxonomy" id="3098222"/>
    <lineage>
        <taxon>Bacteria</taxon>
        <taxon>Bacillati</taxon>
        <taxon>Actinomycetota</taxon>
        <taxon>Actinomycetes</taxon>
        <taxon>Kitasatosporales</taxon>
        <taxon>Streptomycetaceae</taxon>
        <taxon>Streptomyces</taxon>
        <taxon>Streptomyces violaceusniger group</taxon>
    </lineage>
</organism>
<evidence type="ECO:0000313" key="2">
    <source>
        <dbReference type="Proteomes" id="UP001354709"/>
    </source>
</evidence>
<dbReference type="EMBL" id="JAZBJO010000203">
    <property type="protein sequence ID" value="MEE4599593.1"/>
    <property type="molecule type" value="Genomic_DNA"/>
</dbReference>
<dbReference type="Proteomes" id="UP001354709">
    <property type="component" value="Unassembled WGS sequence"/>
</dbReference>
<accession>A0ABU7QE00</accession>
<protein>
    <submittedName>
        <fullName evidence="1">Uncharacterized protein</fullName>
    </submittedName>
</protein>
<proteinExistence type="predicted"/>
<feature type="non-terminal residue" evidence="1">
    <location>
        <position position="1"/>
    </location>
</feature>
<evidence type="ECO:0000313" key="1">
    <source>
        <dbReference type="EMBL" id="MEE4599593.1"/>
    </source>
</evidence>
<name>A0ABU7QE00_9ACTN</name>
<gene>
    <name evidence="1" type="ORF">V2J94_48740</name>
</gene>
<reference evidence="1 2" key="1">
    <citation type="submission" date="2023-11" db="EMBL/GenBank/DDBJ databases">
        <title>30 novel species of actinomycetes from the DSMZ collection.</title>
        <authorList>
            <person name="Nouioui I."/>
        </authorList>
    </citation>
    <scope>NUCLEOTIDE SEQUENCE [LARGE SCALE GENOMIC DNA]</scope>
    <source>
        <strain evidence="1 2">DSM 41524</strain>
    </source>
</reference>
<sequence length="79" mass="8727">SSAWNEKKWSDATRAGKQEIAVAVADMGCKKKVNYLGVGIALETAYEKQVIEESAEVLEDAKDKTARWIENANQAIEAR</sequence>